<feature type="transmembrane region" description="Helical" evidence="1">
    <location>
        <begin position="185"/>
        <end position="205"/>
    </location>
</feature>
<feature type="transmembrane region" description="Helical" evidence="1">
    <location>
        <begin position="217"/>
        <end position="235"/>
    </location>
</feature>
<keyword evidence="1" id="KW-0812">Transmembrane</keyword>
<keyword evidence="1" id="KW-0472">Membrane</keyword>
<dbReference type="HOGENOM" id="CLU_396758_0_0_9"/>
<dbReference type="Proteomes" id="UP000000370">
    <property type="component" value="Chromosome"/>
</dbReference>
<feature type="transmembrane region" description="Helical" evidence="1">
    <location>
        <begin position="337"/>
        <end position="354"/>
    </location>
</feature>
<dbReference type="AlphaFoldDB" id="A9KKV0"/>
<dbReference type="KEGG" id="cpy:Cphy_2321"/>
<dbReference type="OrthoDB" id="1643401at2"/>
<keyword evidence="3" id="KW-1185">Reference proteome</keyword>
<feature type="transmembrane region" description="Helical" evidence="1">
    <location>
        <begin position="241"/>
        <end position="263"/>
    </location>
</feature>
<gene>
    <name evidence="2" type="ordered locus">Cphy_2321</name>
</gene>
<dbReference type="RefSeq" id="WP_012200336.1">
    <property type="nucleotide sequence ID" value="NC_010001.1"/>
</dbReference>
<feature type="transmembrane region" description="Helical" evidence="1">
    <location>
        <begin position="24"/>
        <end position="45"/>
    </location>
</feature>
<feature type="transmembrane region" description="Helical" evidence="1">
    <location>
        <begin position="146"/>
        <end position="173"/>
    </location>
</feature>
<evidence type="ECO:0000256" key="1">
    <source>
        <dbReference type="SAM" id="Phobius"/>
    </source>
</evidence>
<accession>A9KKV0</accession>
<organism evidence="2 3">
    <name type="scientific">Lachnoclostridium phytofermentans (strain ATCC 700394 / DSM 18823 / ISDg)</name>
    <name type="common">Clostridium phytofermentans</name>
    <dbReference type="NCBI Taxonomy" id="357809"/>
    <lineage>
        <taxon>Bacteria</taxon>
        <taxon>Bacillati</taxon>
        <taxon>Bacillota</taxon>
        <taxon>Clostridia</taxon>
        <taxon>Lachnospirales</taxon>
        <taxon>Lachnospiraceae</taxon>
    </lineage>
</organism>
<dbReference type="EMBL" id="CP000885">
    <property type="protein sequence ID" value="ABX42682.1"/>
    <property type="molecule type" value="Genomic_DNA"/>
</dbReference>
<proteinExistence type="predicted"/>
<feature type="transmembrane region" description="Helical" evidence="1">
    <location>
        <begin position="284"/>
        <end position="302"/>
    </location>
</feature>
<feature type="transmembrane region" description="Helical" evidence="1">
    <location>
        <begin position="105"/>
        <end position="125"/>
    </location>
</feature>
<dbReference type="eggNOG" id="ENOG5033C82">
    <property type="taxonomic scope" value="Bacteria"/>
</dbReference>
<feature type="transmembrane region" description="Helical" evidence="1">
    <location>
        <begin position="308"/>
        <end position="325"/>
    </location>
</feature>
<reference evidence="3" key="1">
    <citation type="submission" date="2007-11" db="EMBL/GenBank/DDBJ databases">
        <title>Complete genome sequence of Clostridium phytofermentans ISDg.</title>
        <authorList>
            <person name="Leschine S.B."/>
            <person name="Warnick T.A."/>
            <person name="Blanchard J.L."/>
            <person name="Schnell D.J."/>
            <person name="Petit E.L."/>
            <person name="LaTouf W.G."/>
            <person name="Copeland A."/>
            <person name="Lucas S."/>
            <person name="Lapidus A."/>
            <person name="Barry K."/>
            <person name="Glavina del Rio T."/>
            <person name="Dalin E."/>
            <person name="Tice H."/>
            <person name="Pitluck S."/>
            <person name="Kiss H."/>
            <person name="Brettin T."/>
            <person name="Bruce D."/>
            <person name="Detter J.C."/>
            <person name="Han C."/>
            <person name="Kuske C."/>
            <person name="Schmutz J."/>
            <person name="Larimer F."/>
            <person name="Land M."/>
            <person name="Hauser L."/>
            <person name="Kyrpides N."/>
            <person name="Kim E.A."/>
            <person name="Richardson P."/>
        </authorList>
    </citation>
    <scope>NUCLEOTIDE SEQUENCE [LARGE SCALE GENOMIC DNA]</scope>
    <source>
        <strain evidence="3">ATCC 700394 / DSM 18823 / ISDg</strain>
    </source>
</reference>
<name>A9KKV0_LACP7</name>
<feature type="transmembrane region" description="Helical" evidence="1">
    <location>
        <begin position="52"/>
        <end position="74"/>
    </location>
</feature>
<sequence length="694" mass="80609">MTQTASITSFFGISLKEKLKNKRFWTILIITNLLSGPLFVLNSYYIESRSSLWISILASIVVGALAFVIPLNFFDYLYQKTKIDDVLKLPLTRRELFFSDYLSGLILYFIPMLGQFIISVILLLLRTTKFVNHFMRHSVTIDGIHSVLRLVFFTYLFIIIGLIFLYTLTVLVLSCVGNTFEAITASLYVNLLIPGVIYSVGYLLLNHSFGISFHTIFEKLINFTSPGGLLIYLANHQNSSLYSATGLWTLFLTFLMSLGILWLSYRNFIRRKAESVGTGFVNRIFYYFIMTSLTFLLAAFFYHLNINFITSLSLLAFIFLTFEVITNRGFQKFYRSIVRFTIISAIAGCSILVINKTEVFGIVFRTTDIANMKSITIRYHGVLDTYTNDYSVTLKDPENIKTVLAFHQRVLDDYKESKKTKVDTNMLMVPVPTTLESKNSELPTTETTEALPNEYYNIYLPTYNIEITFHVKNGFDYTRTYDVNFNQKMFLASIDLSDEYIDQLIEQQYSYKNTVTITDVFDFTIRHYPMREEKIKELYQCLAKDMKNLTLEDYLTPSIPTRFKIGEIPVLESYTETLAFFANNYVNMNTFNSETIYNRILIESSFGIIAPIKTANNNQLYSYGYPSYFYSESPRYANSEQIERFKEDIINLLEHAQYQYITTTPCYRIIIGKWTYVIPPEYSDKVAELYNKLW</sequence>
<protein>
    <submittedName>
        <fullName evidence="2">Uncharacterized protein</fullName>
    </submittedName>
</protein>
<dbReference type="STRING" id="357809.Cphy_2321"/>
<evidence type="ECO:0000313" key="3">
    <source>
        <dbReference type="Proteomes" id="UP000000370"/>
    </source>
</evidence>
<keyword evidence="1" id="KW-1133">Transmembrane helix</keyword>
<evidence type="ECO:0000313" key="2">
    <source>
        <dbReference type="EMBL" id="ABX42682.1"/>
    </source>
</evidence>